<dbReference type="GO" id="GO:0005524">
    <property type="term" value="F:ATP binding"/>
    <property type="evidence" value="ECO:0007669"/>
    <property type="project" value="UniProtKB-KW"/>
</dbReference>
<organism evidence="5 6">
    <name type="scientific">Halogeometricum rufum</name>
    <dbReference type="NCBI Taxonomy" id="553469"/>
    <lineage>
        <taxon>Archaea</taxon>
        <taxon>Methanobacteriati</taxon>
        <taxon>Methanobacteriota</taxon>
        <taxon>Stenosarchaea group</taxon>
        <taxon>Halobacteria</taxon>
        <taxon>Halobacteriales</taxon>
        <taxon>Haloferacaceae</taxon>
        <taxon>Halogeometricum</taxon>
    </lineage>
</organism>
<accession>A0A1I6IX83</accession>
<dbReference type="InterPro" id="IPR050625">
    <property type="entry name" value="ParA/MinD_ATPase"/>
</dbReference>
<dbReference type="PANTHER" id="PTHR43384:SF6">
    <property type="entry name" value="SEPTUM SITE-DETERMINING PROTEIN MIND HOMOLOG, CHLOROPLASTIC"/>
    <property type="match status" value="1"/>
</dbReference>
<dbReference type="STRING" id="553469.SAMN04487947_3825"/>
<dbReference type="GO" id="GO:0009898">
    <property type="term" value="C:cytoplasmic side of plasma membrane"/>
    <property type="evidence" value="ECO:0007669"/>
    <property type="project" value="TreeGrafter"/>
</dbReference>
<feature type="compositionally biased region" description="Basic and acidic residues" evidence="3">
    <location>
        <begin position="50"/>
        <end position="62"/>
    </location>
</feature>
<sequence>MLAIAGGKGGCGKTTTTLGLAAALDGATAVVDADTDMPNLHALAGVPRDAPSDRRGHPHPDDESVTVYPAPPTGDEGREARSRDAEARLRRLRDVPTEATLLDCPAGAGPDAAAPLREADAALVVTPPCAPALRDTVKTVAMADALGTRVVGAVLVRSRVVPSGVESLLGCSVLGTVPPADPPVLDADAVRRAYRNVAEKLQASKEL</sequence>
<dbReference type="AlphaFoldDB" id="A0A1I6IX83"/>
<evidence type="ECO:0000313" key="6">
    <source>
        <dbReference type="Proteomes" id="UP000198531"/>
    </source>
</evidence>
<keyword evidence="6" id="KW-1185">Reference proteome</keyword>
<dbReference type="InterPro" id="IPR027417">
    <property type="entry name" value="P-loop_NTPase"/>
</dbReference>
<dbReference type="RefSeq" id="WP_089810652.1">
    <property type="nucleotide sequence ID" value="NZ_FOYT01000005.1"/>
</dbReference>
<keyword evidence="1" id="KW-0547">Nucleotide-binding</keyword>
<feature type="domain" description="CobQ/CobB/MinD/ParA nucleotide binding" evidence="4">
    <location>
        <begin position="2"/>
        <end position="158"/>
    </location>
</feature>
<dbReference type="GO" id="GO:0005829">
    <property type="term" value="C:cytosol"/>
    <property type="evidence" value="ECO:0007669"/>
    <property type="project" value="TreeGrafter"/>
</dbReference>
<evidence type="ECO:0000259" key="4">
    <source>
        <dbReference type="Pfam" id="PF01656"/>
    </source>
</evidence>
<dbReference type="Pfam" id="PF01656">
    <property type="entry name" value="CbiA"/>
    <property type="match status" value="1"/>
</dbReference>
<protein>
    <submittedName>
        <fullName evidence="5">Septum site-determining protein MinD</fullName>
    </submittedName>
</protein>
<evidence type="ECO:0000313" key="5">
    <source>
        <dbReference type="EMBL" id="SFR71337.1"/>
    </source>
</evidence>
<dbReference type="Proteomes" id="UP000198531">
    <property type="component" value="Unassembled WGS sequence"/>
</dbReference>
<proteinExistence type="predicted"/>
<dbReference type="InterPro" id="IPR002586">
    <property type="entry name" value="CobQ/CobB/MinD/ParA_Nub-bd_dom"/>
</dbReference>
<dbReference type="PANTHER" id="PTHR43384">
    <property type="entry name" value="SEPTUM SITE-DETERMINING PROTEIN MIND HOMOLOG, CHLOROPLASTIC-RELATED"/>
    <property type="match status" value="1"/>
</dbReference>
<gene>
    <name evidence="5" type="ORF">SAMN04487947_3825</name>
</gene>
<dbReference type="SUPFAM" id="SSF52540">
    <property type="entry name" value="P-loop containing nucleoside triphosphate hydrolases"/>
    <property type="match status" value="1"/>
</dbReference>
<name>A0A1I6IX83_9EURY</name>
<keyword evidence="2" id="KW-0067">ATP-binding</keyword>
<dbReference type="GO" id="GO:0051782">
    <property type="term" value="P:negative regulation of cell division"/>
    <property type="evidence" value="ECO:0007669"/>
    <property type="project" value="TreeGrafter"/>
</dbReference>
<dbReference type="EMBL" id="FOYT01000005">
    <property type="protein sequence ID" value="SFR71337.1"/>
    <property type="molecule type" value="Genomic_DNA"/>
</dbReference>
<dbReference type="Gene3D" id="3.40.50.300">
    <property type="entry name" value="P-loop containing nucleotide triphosphate hydrolases"/>
    <property type="match status" value="1"/>
</dbReference>
<evidence type="ECO:0000256" key="3">
    <source>
        <dbReference type="SAM" id="MobiDB-lite"/>
    </source>
</evidence>
<dbReference type="OrthoDB" id="238619at2157"/>
<evidence type="ECO:0000256" key="1">
    <source>
        <dbReference type="ARBA" id="ARBA00022741"/>
    </source>
</evidence>
<reference evidence="6" key="1">
    <citation type="submission" date="2016-10" db="EMBL/GenBank/DDBJ databases">
        <authorList>
            <person name="Varghese N."/>
            <person name="Submissions S."/>
        </authorList>
    </citation>
    <scope>NUCLEOTIDE SEQUENCE [LARGE SCALE GENOMIC DNA]</scope>
    <source>
        <strain evidence="6">CGMCC 1.7736</strain>
    </source>
</reference>
<dbReference type="GO" id="GO:0016887">
    <property type="term" value="F:ATP hydrolysis activity"/>
    <property type="evidence" value="ECO:0007669"/>
    <property type="project" value="TreeGrafter"/>
</dbReference>
<feature type="compositionally biased region" description="Basic and acidic residues" evidence="3">
    <location>
        <begin position="75"/>
        <end position="84"/>
    </location>
</feature>
<evidence type="ECO:0000256" key="2">
    <source>
        <dbReference type="ARBA" id="ARBA00022840"/>
    </source>
</evidence>
<feature type="region of interest" description="Disordered" evidence="3">
    <location>
        <begin position="41"/>
        <end position="84"/>
    </location>
</feature>